<feature type="domain" description="PpiC" evidence="3">
    <location>
        <begin position="123"/>
        <end position="235"/>
    </location>
</feature>
<accession>A0A809RQ25</accession>
<dbReference type="KEGG" id="ddz:DSYM_24210"/>
<dbReference type="EMBL" id="AP021857">
    <property type="protein sequence ID" value="BBO21722.1"/>
    <property type="molecule type" value="Genomic_DNA"/>
</dbReference>
<name>A0A809RQ25_9PROT</name>
<dbReference type="PROSITE" id="PS51257">
    <property type="entry name" value="PROKAR_LIPOPROTEIN"/>
    <property type="match status" value="1"/>
</dbReference>
<dbReference type="Pfam" id="PF13145">
    <property type="entry name" value="Rotamase_2"/>
    <property type="match status" value="1"/>
</dbReference>
<dbReference type="InterPro" id="IPR027304">
    <property type="entry name" value="Trigger_fact/SurA_dom_sf"/>
</dbReference>
<organism evidence="4 5">
    <name type="scientific">Candidatus Desulfobacillus denitrificans</name>
    <dbReference type="NCBI Taxonomy" id="2608985"/>
    <lineage>
        <taxon>Bacteria</taxon>
        <taxon>Pseudomonadati</taxon>
        <taxon>Pseudomonadota</taxon>
        <taxon>Betaproteobacteria</taxon>
        <taxon>Candidatus Desulfobacillus</taxon>
    </lineage>
</organism>
<dbReference type="Gene3D" id="1.10.8.1040">
    <property type="match status" value="1"/>
</dbReference>
<proteinExistence type="predicted"/>
<feature type="compositionally biased region" description="Low complexity" evidence="1">
    <location>
        <begin position="277"/>
        <end position="302"/>
    </location>
</feature>
<feature type="signal peptide" evidence="2">
    <location>
        <begin position="1"/>
        <end position="18"/>
    </location>
</feature>
<feature type="chain" id="PRO_5035297949" evidence="2">
    <location>
        <begin position="19"/>
        <end position="314"/>
    </location>
</feature>
<protein>
    <submittedName>
        <fullName evidence="4">Peptidyl-prolyl cis-trans isomerase, EpsD family</fullName>
    </submittedName>
</protein>
<sequence>MKPSAHIAIAAAVLVLLAACGKDDGKKSATQAAARVNKSEISVHQINQALARAGSIPPEQAKAAANQMLDKLIEQELFVQQAVEKKLDRDPKVMQAVEAARREILARAYAEQVMGNAAKPGTDEIKSFYAGHPELFAERRVYNLQELAIKAGADRLAELQALLGKGKTLPEIVDWLKANNIPYAANAGIRTAEQLPLELLPKYHAIKDGQSALLIGPSGAIVAYVAGSQKVPLDETAATPFIEQFLQNRKRMELAAAELKSLKGKAKIEYQGEFGPPDAAPAAAQKPAAAAAPAPAQKPAAAGQHIDKGIAGLK</sequence>
<evidence type="ECO:0000313" key="4">
    <source>
        <dbReference type="EMBL" id="BBO21722.1"/>
    </source>
</evidence>
<dbReference type="InterPro" id="IPR000297">
    <property type="entry name" value="PPIase_PpiC"/>
</dbReference>
<dbReference type="InterPro" id="IPR014274">
    <property type="entry name" value="PPIase_EpsD"/>
</dbReference>
<keyword evidence="4" id="KW-0413">Isomerase</keyword>
<feature type="region of interest" description="Disordered" evidence="1">
    <location>
        <begin position="277"/>
        <end position="314"/>
    </location>
</feature>
<evidence type="ECO:0000313" key="5">
    <source>
        <dbReference type="Proteomes" id="UP000662914"/>
    </source>
</evidence>
<reference evidence="4" key="1">
    <citation type="journal article" name="DNA Res.">
        <title>The physiological potential of anammox bacteria as revealed by their core genome structure.</title>
        <authorList>
            <person name="Okubo T."/>
            <person name="Toyoda A."/>
            <person name="Fukuhara K."/>
            <person name="Uchiyama I."/>
            <person name="Harigaya Y."/>
            <person name="Kuroiwa M."/>
            <person name="Suzuki T."/>
            <person name="Murakami Y."/>
            <person name="Suwa Y."/>
            <person name="Takami H."/>
        </authorList>
    </citation>
    <scope>NUCLEOTIDE SEQUENCE</scope>
    <source>
        <strain evidence="4">317325-3</strain>
    </source>
</reference>
<evidence type="ECO:0000259" key="3">
    <source>
        <dbReference type="Pfam" id="PF13145"/>
    </source>
</evidence>
<gene>
    <name evidence="4" type="ORF">DSYM_24210</name>
</gene>
<evidence type="ECO:0000256" key="2">
    <source>
        <dbReference type="SAM" id="SignalP"/>
    </source>
</evidence>
<dbReference type="Proteomes" id="UP000662914">
    <property type="component" value="Chromosome"/>
</dbReference>
<dbReference type="NCBIfam" id="TIGR02925">
    <property type="entry name" value="cis_trans_EpsD"/>
    <property type="match status" value="1"/>
</dbReference>
<evidence type="ECO:0000256" key="1">
    <source>
        <dbReference type="SAM" id="MobiDB-lite"/>
    </source>
</evidence>
<dbReference type="GO" id="GO:0003755">
    <property type="term" value="F:peptidyl-prolyl cis-trans isomerase activity"/>
    <property type="evidence" value="ECO:0007669"/>
    <property type="project" value="InterPro"/>
</dbReference>
<keyword evidence="2" id="KW-0732">Signal</keyword>
<dbReference type="AlphaFoldDB" id="A0A809RQ25"/>
<dbReference type="SUPFAM" id="SSF109998">
    <property type="entry name" value="Triger factor/SurA peptide-binding domain-like"/>
    <property type="match status" value="1"/>
</dbReference>
<dbReference type="Pfam" id="PF13624">
    <property type="entry name" value="SurA_N_3"/>
    <property type="match status" value="1"/>
</dbReference>